<comment type="caution">
    <text evidence="1">The sequence shown here is derived from an EMBL/GenBank/DDBJ whole genome shotgun (WGS) entry which is preliminary data.</text>
</comment>
<dbReference type="Gene3D" id="1.25.40.20">
    <property type="entry name" value="Ankyrin repeat-containing domain"/>
    <property type="match status" value="1"/>
</dbReference>
<reference evidence="1" key="1">
    <citation type="submission" date="2019-03" db="EMBL/GenBank/DDBJ databases">
        <title>Long read genome sequence of the mycoparasitic Pythium oligandrum ATCC 38472 isolated from sugarbeet rhizosphere.</title>
        <authorList>
            <person name="Gaulin E."/>
        </authorList>
    </citation>
    <scope>NUCLEOTIDE SEQUENCE</scope>
    <source>
        <strain evidence="1">ATCC 38472_TT</strain>
    </source>
</reference>
<keyword evidence="2" id="KW-1185">Reference proteome</keyword>
<protein>
    <recommendedName>
        <fullName evidence="3">Ankyrin repeat protein</fullName>
    </recommendedName>
</protein>
<evidence type="ECO:0000313" key="2">
    <source>
        <dbReference type="Proteomes" id="UP000794436"/>
    </source>
</evidence>
<evidence type="ECO:0008006" key="3">
    <source>
        <dbReference type="Google" id="ProtNLM"/>
    </source>
</evidence>
<accession>A0A8K1FLE8</accession>
<evidence type="ECO:0000313" key="1">
    <source>
        <dbReference type="EMBL" id="TMW65189.1"/>
    </source>
</evidence>
<sequence length="401" mass="45067">MILFDEPAKRHHIHVFEWFLSEEAHGIIGDTMLSLLLFIFKRELGFSQHSMEFTETILDSHLYHSMSPVKRDLALSYMLMAAIESKKPSVVRLLVVHGASLVNPAKKLGCCAVDGDGPTAQMLLDCGVFAVVHHALDLTALQSTTLDVAEVFLKNGMDAQAVNDDSEPLANAAVQGYSAARDLIYCEAKTRMETTVDRSALFDAAARGDLDMIRCYFHQPVAQTPIADVNRLLWTVYTAALEANTTPYTNTLNHIDNAWFRQPGRGRSWHSVMLFEEVVKRGQIHILKWFLGEEAYPIIGDNLRIFWPGLWYSKVTSEVMEMILTSYLYLRMRPANREIALSMMLHSSIGLPSPSAVRHLIAHGASLVDPTEALVCCTFEGNGPARRQEAQQQTWYRSREI</sequence>
<gene>
    <name evidence="1" type="ORF">Poli38472_009356</name>
</gene>
<dbReference type="EMBL" id="SPLM01000038">
    <property type="protein sequence ID" value="TMW65189.1"/>
    <property type="molecule type" value="Genomic_DNA"/>
</dbReference>
<organism evidence="1 2">
    <name type="scientific">Pythium oligandrum</name>
    <name type="common">Mycoparasitic fungus</name>
    <dbReference type="NCBI Taxonomy" id="41045"/>
    <lineage>
        <taxon>Eukaryota</taxon>
        <taxon>Sar</taxon>
        <taxon>Stramenopiles</taxon>
        <taxon>Oomycota</taxon>
        <taxon>Peronosporomycetes</taxon>
        <taxon>Pythiales</taxon>
        <taxon>Pythiaceae</taxon>
        <taxon>Pythium</taxon>
    </lineage>
</organism>
<name>A0A8K1FLE8_PYTOL</name>
<proteinExistence type="predicted"/>
<dbReference type="InterPro" id="IPR036770">
    <property type="entry name" value="Ankyrin_rpt-contain_sf"/>
</dbReference>
<dbReference type="AlphaFoldDB" id="A0A8K1FLE8"/>
<dbReference type="Proteomes" id="UP000794436">
    <property type="component" value="Unassembled WGS sequence"/>
</dbReference>
<dbReference type="SUPFAM" id="SSF48403">
    <property type="entry name" value="Ankyrin repeat"/>
    <property type="match status" value="1"/>
</dbReference>